<evidence type="ECO:0000256" key="7">
    <source>
        <dbReference type="ARBA" id="ARBA00022630"/>
    </source>
</evidence>
<dbReference type="Gene3D" id="3.30.43.10">
    <property type="entry name" value="Uridine Diphospho-n-acetylenolpyruvylglucosamine Reductase, domain 2"/>
    <property type="match status" value="1"/>
</dbReference>
<dbReference type="GO" id="GO:0009252">
    <property type="term" value="P:peptidoglycan biosynthetic process"/>
    <property type="evidence" value="ECO:0007669"/>
    <property type="project" value="UniProtKB-UniRule"/>
</dbReference>
<comment type="cofactor">
    <cofactor evidence="1 16">
        <name>FAD</name>
        <dbReference type="ChEBI" id="CHEBI:57692"/>
    </cofactor>
</comment>
<comment type="catalytic activity">
    <reaction evidence="15 16">
        <text>UDP-N-acetyl-alpha-D-muramate + NADP(+) = UDP-N-acetyl-3-O-(1-carboxyvinyl)-alpha-D-glucosamine + NADPH + H(+)</text>
        <dbReference type="Rhea" id="RHEA:12248"/>
        <dbReference type="ChEBI" id="CHEBI:15378"/>
        <dbReference type="ChEBI" id="CHEBI:57783"/>
        <dbReference type="ChEBI" id="CHEBI:58349"/>
        <dbReference type="ChEBI" id="CHEBI:68483"/>
        <dbReference type="ChEBI" id="CHEBI:70757"/>
        <dbReference type="EC" id="1.3.1.98"/>
    </reaction>
</comment>
<evidence type="ECO:0000313" key="19">
    <source>
        <dbReference type="Proteomes" id="UP000176854"/>
    </source>
</evidence>
<dbReference type="SUPFAM" id="SSF56176">
    <property type="entry name" value="FAD-binding/transporter-associated domain-like"/>
    <property type="match status" value="1"/>
</dbReference>
<dbReference type="InterPro" id="IPR016166">
    <property type="entry name" value="FAD-bd_PCMH"/>
</dbReference>
<dbReference type="GO" id="GO:0008360">
    <property type="term" value="P:regulation of cell shape"/>
    <property type="evidence" value="ECO:0007669"/>
    <property type="project" value="UniProtKB-KW"/>
</dbReference>
<sequence length="327" mass="36083">MNPDIGRTLKQEFGSRLEADVSLSKYTTFKIGGNAQYFLQATSRAELTFYLKRLYEMGIPVFILGGGSNILISDKGISGVVIKNNTRNIQIKGMKGRRRGARNLSDVYLDADSGVIMNQLVRFTIEQGLAGLHMHLGLPGTVGGALYMNSKWTRPEAYVGDILYQAEIIGSDGRVRIEPRSYFKLAYDYSIMHDTHDIVLGATFRLTSANTQDLWRQAEESMAIRKSTQPQGLHSAGCIFKNISHAQALSFSTPNHSTSAGFLIDHAGCIGLKSGNAEVSAVHANFIVNRSQATASDIRKLIVKIKDKVKAQFGIELEEEIRFIGDF</sequence>
<keyword evidence="9 16" id="KW-0521">NADP</keyword>
<comment type="caution">
    <text evidence="18">The sequence shown here is derived from an EMBL/GenBank/DDBJ whole genome shotgun (WGS) entry which is preliminary data.</text>
</comment>
<dbReference type="Pfam" id="PF01565">
    <property type="entry name" value="FAD_binding_4"/>
    <property type="match status" value="1"/>
</dbReference>
<dbReference type="InterPro" id="IPR036318">
    <property type="entry name" value="FAD-bd_PCMH-like_sf"/>
</dbReference>
<feature type="active site" evidence="16">
    <location>
        <position position="320"/>
    </location>
</feature>
<evidence type="ECO:0000256" key="16">
    <source>
        <dbReference type="HAMAP-Rule" id="MF_00037"/>
    </source>
</evidence>
<dbReference type="UniPathway" id="UPA00219"/>
<dbReference type="SUPFAM" id="SSF56194">
    <property type="entry name" value="Uridine diphospho-N-Acetylenolpyruvylglucosamine reductase, MurB, C-terminal domain"/>
    <property type="match status" value="1"/>
</dbReference>
<keyword evidence="10 16" id="KW-0133">Cell shape</keyword>
<evidence type="ECO:0000256" key="3">
    <source>
        <dbReference type="ARBA" id="ARBA00004496"/>
    </source>
</evidence>
<dbReference type="STRING" id="1798373.A2154_01005"/>
<dbReference type="InterPro" id="IPR003170">
    <property type="entry name" value="MurB"/>
</dbReference>
<keyword evidence="12 16" id="KW-0560">Oxidoreductase</keyword>
<dbReference type="Gene3D" id="3.30.465.10">
    <property type="match status" value="1"/>
</dbReference>
<feature type="domain" description="FAD-binding PCMH-type" evidence="17">
    <location>
        <begin position="30"/>
        <end position="209"/>
    </location>
</feature>
<comment type="function">
    <text evidence="2 16">Cell wall formation.</text>
</comment>
<keyword evidence="14 16" id="KW-0961">Cell wall biogenesis/degradation</keyword>
<comment type="caution">
    <text evidence="16">Lacks conserved residue(s) required for the propagation of feature annotation.</text>
</comment>
<feature type="active site" description="Proton donor" evidence="16">
    <location>
        <position position="238"/>
    </location>
</feature>
<evidence type="ECO:0000256" key="11">
    <source>
        <dbReference type="ARBA" id="ARBA00022984"/>
    </source>
</evidence>
<keyword evidence="8 16" id="KW-0274">FAD</keyword>
<evidence type="ECO:0000313" key="18">
    <source>
        <dbReference type="EMBL" id="OGG08543.1"/>
    </source>
</evidence>
<keyword evidence="7 16" id="KW-0285">Flavoprotein</keyword>
<evidence type="ECO:0000256" key="2">
    <source>
        <dbReference type="ARBA" id="ARBA00003921"/>
    </source>
</evidence>
<dbReference type="GO" id="GO:0051301">
    <property type="term" value="P:cell division"/>
    <property type="evidence" value="ECO:0007669"/>
    <property type="project" value="UniProtKB-KW"/>
</dbReference>
<evidence type="ECO:0000256" key="8">
    <source>
        <dbReference type="ARBA" id="ARBA00022827"/>
    </source>
</evidence>
<evidence type="ECO:0000256" key="12">
    <source>
        <dbReference type="ARBA" id="ARBA00023002"/>
    </source>
</evidence>
<dbReference type="GO" id="GO:0071555">
    <property type="term" value="P:cell wall organization"/>
    <property type="evidence" value="ECO:0007669"/>
    <property type="project" value="UniProtKB-KW"/>
</dbReference>
<accession>A0A1F5Z845</accession>
<dbReference type="InterPro" id="IPR011601">
    <property type="entry name" value="MurB_C"/>
</dbReference>
<proteinExistence type="inferred from homology"/>
<dbReference type="PANTHER" id="PTHR21071">
    <property type="entry name" value="UDP-N-ACETYLENOLPYRUVOYLGLUCOSAMINE REDUCTASE"/>
    <property type="match status" value="1"/>
</dbReference>
<comment type="subcellular location">
    <subcellularLocation>
        <location evidence="3 16">Cytoplasm</location>
    </subcellularLocation>
</comment>
<evidence type="ECO:0000256" key="9">
    <source>
        <dbReference type="ARBA" id="ARBA00022857"/>
    </source>
</evidence>
<organism evidence="18 19">
    <name type="scientific">Candidatus Gottesmanbacteria bacterium RBG_16_43_7</name>
    <dbReference type="NCBI Taxonomy" id="1798373"/>
    <lineage>
        <taxon>Bacteria</taxon>
        <taxon>Candidatus Gottesmaniibacteriota</taxon>
    </lineage>
</organism>
<dbReference type="PANTHER" id="PTHR21071:SF4">
    <property type="entry name" value="UDP-N-ACETYLENOLPYRUVOYLGLUCOSAMINE REDUCTASE"/>
    <property type="match status" value="1"/>
</dbReference>
<evidence type="ECO:0000256" key="4">
    <source>
        <dbReference type="ARBA" id="ARBA00004752"/>
    </source>
</evidence>
<reference evidence="18 19" key="1">
    <citation type="journal article" date="2016" name="Nat. Commun.">
        <title>Thousands of microbial genomes shed light on interconnected biogeochemical processes in an aquifer system.</title>
        <authorList>
            <person name="Anantharaman K."/>
            <person name="Brown C.T."/>
            <person name="Hug L.A."/>
            <person name="Sharon I."/>
            <person name="Castelle C.J."/>
            <person name="Probst A.J."/>
            <person name="Thomas B.C."/>
            <person name="Singh A."/>
            <person name="Wilkins M.J."/>
            <person name="Karaoz U."/>
            <person name="Brodie E.L."/>
            <person name="Williams K.H."/>
            <person name="Hubbard S.S."/>
            <person name="Banfield J.F."/>
        </authorList>
    </citation>
    <scope>NUCLEOTIDE SEQUENCE [LARGE SCALE GENOMIC DNA]</scope>
</reference>
<keyword evidence="5 16" id="KW-0963">Cytoplasm</keyword>
<comment type="similarity">
    <text evidence="16">Belongs to the MurB family.</text>
</comment>
<evidence type="ECO:0000256" key="15">
    <source>
        <dbReference type="ARBA" id="ARBA00048914"/>
    </source>
</evidence>
<evidence type="ECO:0000256" key="5">
    <source>
        <dbReference type="ARBA" id="ARBA00022490"/>
    </source>
</evidence>
<dbReference type="InterPro" id="IPR016167">
    <property type="entry name" value="FAD-bd_PCMH_sub1"/>
</dbReference>
<dbReference type="HAMAP" id="MF_00037">
    <property type="entry name" value="MurB"/>
    <property type="match status" value="1"/>
</dbReference>
<dbReference type="EC" id="1.3.1.98" evidence="16"/>
<keyword evidence="11 16" id="KW-0573">Peptidoglycan synthesis</keyword>
<keyword evidence="13 16" id="KW-0131">Cell cycle</keyword>
<comment type="pathway">
    <text evidence="4 16">Cell wall biogenesis; peptidoglycan biosynthesis.</text>
</comment>
<evidence type="ECO:0000256" key="6">
    <source>
        <dbReference type="ARBA" id="ARBA00022618"/>
    </source>
</evidence>
<dbReference type="InterPro" id="IPR036635">
    <property type="entry name" value="MurB_C_sf"/>
</dbReference>
<dbReference type="InterPro" id="IPR016169">
    <property type="entry name" value="FAD-bd_PCMH_sub2"/>
</dbReference>
<gene>
    <name evidence="16" type="primary">murB</name>
    <name evidence="18" type="ORF">A2154_01005</name>
</gene>
<evidence type="ECO:0000256" key="10">
    <source>
        <dbReference type="ARBA" id="ARBA00022960"/>
    </source>
</evidence>
<evidence type="ECO:0000259" key="17">
    <source>
        <dbReference type="PROSITE" id="PS51387"/>
    </source>
</evidence>
<name>A0A1F5Z845_9BACT</name>
<dbReference type="InterPro" id="IPR006094">
    <property type="entry name" value="Oxid_FAD_bind_N"/>
</dbReference>
<evidence type="ECO:0000256" key="13">
    <source>
        <dbReference type="ARBA" id="ARBA00023306"/>
    </source>
</evidence>
<evidence type="ECO:0000256" key="14">
    <source>
        <dbReference type="ARBA" id="ARBA00023316"/>
    </source>
</evidence>
<protein>
    <recommendedName>
        <fullName evidence="16">UDP-N-acetylenolpyruvoylglucosamine reductase</fullName>
        <ecNumber evidence="16">1.3.1.98</ecNumber>
    </recommendedName>
    <alternativeName>
        <fullName evidence="16">UDP-N-acetylmuramate dehydrogenase</fullName>
    </alternativeName>
</protein>
<dbReference type="GO" id="GO:0071949">
    <property type="term" value="F:FAD binding"/>
    <property type="evidence" value="ECO:0007669"/>
    <property type="project" value="InterPro"/>
</dbReference>
<dbReference type="AlphaFoldDB" id="A0A1F5Z845"/>
<dbReference type="GO" id="GO:0005829">
    <property type="term" value="C:cytosol"/>
    <property type="evidence" value="ECO:0007669"/>
    <property type="project" value="TreeGrafter"/>
</dbReference>
<dbReference type="NCBIfam" id="TIGR00179">
    <property type="entry name" value="murB"/>
    <property type="match status" value="1"/>
</dbReference>
<dbReference type="PROSITE" id="PS51387">
    <property type="entry name" value="FAD_PCMH"/>
    <property type="match status" value="1"/>
</dbReference>
<evidence type="ECO:0000256" key="1">
    <source>
        <dbReference type="ARBA" id="ARBA00001974"/>
    </source>
</evidence>
<dbReference type="GO" id="GO:0008762">
    <property type="term" value="F:UDP-N-acetylmuramate dehydrogenase activity"/>
    <property type="evidence" value="ECO:0007669"/>
    <property type="project" value="UniProtKB-UniRule"/>
</dbReference>
<dbReference type="Gene3D" id="3.90.78.10">
    <property type="entry name" value="UDP-N-acetylenolpyruvoylglucosamine reductase, C-terminal domain"/>
    <property type="match status" value="1"/>
</dbReference>
<keyword evidence="6 16" id="KW-0132">Cell division</keyword>
<dbReference type="EMBL" id="MFJC01000063">
    <property type="protein sequence ID" value="OGG08543.1"/>
    <property type="molecule type" value="Genomic_DNA"/>
</dbReference>
<dbReference type="Pfam" id="PF02873">
    <property type="entry name" value="MurB_C"/>
    <property type="match status" value="1"/>
</dbReference>
<dbReference type="Proteomes" id="UP000176854">
    <property type="component" value="Unassembled WGS sequence"/>
</dbReference>